<organism evidence="2 3">
    <name type="scientific">Bipolaris victoriae (strain FI3)</name>
    <name type="common">Victoria blight of oats agent</name>
    <name type="synonym">Cochliobolus victoriae</name>
    <dbReference type="NCBI Taxonomy" id="930091"/>
    <lineage>
        <taxon>Eukaryota</taxon>
        <taxon>Fungi</taxon>
        <taxon>Dikarya</taxon>
        <taxon>Ascomycota</taxon>
        <taxon>Pezizomycotina</taxon>
        <taxon>Dothideomycetes</taxon>
        <taxon>Pleosporomycetidae</taxon>
        <taxon>Pleosporales</taxon>
        <taxon>Pleosporineae</taxon>
        <taxon>Pleosporaceae</taxon>
        <taxon>Bipolaris</taxon>
    </lineage>
</organism>
<dbReference type="RefSeq" id="XP_014550351.1">
    <property type="nucleotide sequence ID" value="XM_014694865.1"/>
</dbReference>
<evidence type="ECO:0000313" key="2">
    <source>
        <dbReference type="EMBL" id="EUN20777.1"/>
    </source>
</evidence>
<proteinExistence type="predicted"/>
<gene>
    <name evidence="2" type="ORF">COCVIDRAFT_43099</name>
</gene>
<sequence length="404" mass="45409">MPRKRSARPEANDDDDWHHISDQTLRKRIQNRVAQRKHQFQDEMNLWSYPAELALNGPFPCASGRSSDGVSDTFMSATLNDVDLNMAANIASLSRQPAAQMVQSCDGNILRRPDAMPWSADSDQEVPRNNSKSSNPDHLDCTEQGLPYAPTVAKGTPESYHSKSCSNTAGSSRRIVSQKQQADYYNTPLSAIFGLHFGLNSNDSTQDKGDGSSAEDRSPDLHAPQMSNEDSRKANSSIDSPICLATQIEKAIESIRELGFDSVDEFATQYYTADLQRRPALQHRRQRSRRRGLVDLLRAIEEDSRNKWTEWEVQCYRDEILRSAEEVLDEEFSRFVKRYSKGKNAEGSLVEQRRRFQDQLPNLSSLLNVLGMSVQPQGNADRTAATVCAIRVLLDGLDVRSPNE</sequence>
<reference evidence="2 3" key="1">
    <citation type="journal article" date="2013" name="PLoS Genet.">
        <title>Comparative genome structure, secondary metabolite, and effector coding capacity across Cochliobolus pathogens.</title>
        <authorList>
            <person name="Condon B.J."/>
            <person name="Leng Y."/>
            <person name="Wu D."/>
            <person name="Bushley K.E."/>
            <person name="Ohm R.A."/>
            <person name="Otillar R."/>
            <person name="Martin J."/>
            <person name="Schackwitz W."/>
            <person name="Grimwood J."/>
            <person name="MohdZainudin N."/>
            <person name="Xue C."/>
            <person name="Wang R."/>
            <person name="Manning V.A."/>
            <person name="Dhillon B."/>
            <person name="Tu Z.J."/>
            <person name="Steffenson B.J."/>
            <person name="Salamov A."/>
            <person name="Sun H."/>
            <person name="Lowry S."/>
            <person name="LaButti K."/>
            <person name="Han J."/>
            <person name="Copeland A."/>
            <person name="Lindquist E."/>
            <person name="Barry K."/>
            <person name="Schmutz J."/>
            <person name="Baker S.E."/>
            <person name="Ciuffetti L.M."/>
            <person name="Grigoriev I.V."/>
            <person name="Zhong S."/>
            <person name="Turgeon B.G."/>
        </authorList>
    </citation>
    <scope>NUCLEOTIDE SEQUENCE [LARGE SCALE GENOMIC DNA]</scope>
    <source>
        <strain evidence="2 3">FI3</strain>
    </source>
</reference>
<feature type="compositionally biased region" description="Basic and acidic residues" evidence="1">
    <location>
        <begin position="205"/>
        <end position="220"/>
    </location>
</feature>
<protein>
    <recommendedName>
        <fullName evidence="4">BZIP domain-containing protein</fullName>
    </recommendedName>
</protein>
<evidence type="ECO:0000256" key="1">
    <source>
        <dbReference type="SAM" id="MobiDB-lite"/>
    </source>
</evidence>
<accession>W7E9M0</accession>
<dbReference type="HOGENOM" id="CLU_681502_0_0_1"/>
<feature type="region of interest" description="Disordered" evidence="1">
    <location>
        <begin position="202"/>
        <end position="238"/>
    </location>
</feature>
<keyword evidence="3" id="KW-1185">Reference proteome</keyword>
<dbReference type="Proteomes" id="UP000054337">
    <property type="component" value="Unassembled WGS sequence"/>
</dbReference>
<evidence type="ECO:0008006" key="4">
    <source>
        <dbReference type="Google" id="ProtNLM"/>
    </source>
</evidence>
<dbReference type="OrthoDB" id="194358at2759"/>
<name>W7E9M0_BIPV3</name>
<feature type="compositionally biased region" description="Polar residues" evidence="1">
    <location>
        <begin position="162"/>
        <end position="172"/>
    </location>
</feature>
<dbReference type="GeneID" id="26257456"/>
<evidence type="ECO:0000313" key="3">
    <source>
        <dbReference type="Proteomes" id="UP000054337"/>
    </source>
</evidence>
<dbReference type="EMBL" id="KI968891">
    <property type="protein sequence ID" value="EUN20777.1"/>
    <property type="molecule type" value="Genomic_DNA"/>
</dbReference>
<feature type="region of interest" description="Disordered" evidence="1">
    <location>
        <begin position="115"/>
        <end position="172"/>
    </location>
</feature>
<dbReference type="AlphaFoldDB" id="W7E9M0"/>